<name>A0A9D1IDB0_9FIRM</name>
<feature type="coiled-coil region" evidence="1">
    <location>
        <begin position="121"/>
        <end position="155"/>
    </location>
</feature>
<protein>
    <submittedName>
        <fullName evidence="2">Uncharacterized protein</fullName>
    </submittedName>
</protein>
<evidence type="ECO:0000256" key="1">
    <source>
        <dbReference type="SAM" id="Coils"/>
    </source>
</evidence>
<reference evidence="2" key="2">
    <citation type="journal article" date="2021" name="PeerJ">
        <title>Extensive microbial diversity within the chicken gut microbiome revealed by metagenomics and culture.</title>
        <authorList>
            <person name="Gilroy R."/>
            <person name="Ravi A."/>
            <person name="Getino M."/>
            <person name="Pursley I."/>
            <person name="Horton D.L."/>
            <person name="Alikhan N.F."/>
            <person name="Baker D."/>
            <person name="Gharbi K."/>
            <person name="Hall N."/>
            <person name="Watson M."/>
            <person name="Adriaenssens E.M."/>
            <person name="Foster-Nyarko E."/>
            <person name="Jarju S."/>
            <person name="Secka A."/>
            <person name="Antonio M."/>
            <person name="Oren A."/>
            <person name="Chaudhuri R.R."/>
            <person name="La Ragione R."/>
            <person name="Hildebrand F."/>
            <person name="Pallen M.J."/>
        </authorList>
    </citation>
    <scope>NUCLEOTIDE SEQUENCE</scope>
    <source>
        <strain evidence="2">ChiHcec3-11533</strain>
    </source>
</reference>
<evidence type="ECO:0000313" key="2">
    <source>
        <dbReference type="EMBL" id="HIU33749.1"/>
    </source>
</evidence>
<keyword evidence="1" id="KW-0175">Coiled coil</keyword>
<organism evidence="2 3">
    <name type="scientific">Candidatus Pullichristensenella excrementigallinarum</name>
    <dbReference type="NCBI Taxonomy" id="2840907"/>
    <lineage>
        <taxon>Bacteria</taxon>
        <taxon>Bacillati</taxon>
        <taxon>Bacillota</taxon>
        <taxon>Clostridia</taxon>
        <taxon>Candidatus Pullichristensenella</taxon>
    </lineage>
</organism>
<comment type="caution">
    <text evidence="2">The sequence shown here is derived from an EMBL/GenBank/DDBJ whole genome shotgun (WGS) entry which is preliminary data.</text>
</comment>
<proteinExistence type="predicted"/>
<reference evidence="2" key="1">
    <citation type="submission" date="2020-10" db="EMBL/GenBank/DDBJ databases">
        <authorList>
            <person name="Gilroy R."/>
        </authorList>
    </citation>
    <scope>NUCLEOTIDE SEQUENCE</scope>
    <source>
        <strain evidence="2">ChiHcec3-11533</strain>
    </source>
</reference>
<dbReference type="EMBL" id="DVMU01000091">
    <property type="protein sequence ID" value="HIU33749.1"/>
    <property type="molecule type" value="Genomic_DNA"/>
</dbReference>
<sequence length="177" mass="19042">MTWLNKIARSLLHFGGSGAQNAAEGNGQAEVLPALEGDFSPENYPSDAIAACLEAYQRALAHLPENQTRRNLAQKLEEILGEHQNLIEDLADFNGRAGQLRGEILALTAAAKPLQQPGIGMQDSQAVREALSRKAAVLQQKRDAYEEEERSMQARIQQMLSGIAALRASVIALAGAG</sequence>
<evidence type="ECO:0000313" key="3">
    <source>
        <dbReference type="Proteomes" id="UP000824072"/>
    </source>
</evidence>
<gene>
    <name evidence="2" type="ORF">IAB02_04225</name>
</gene>
<accession>A0A9D1IDB0</accession>
<dbReference type="AlphaFoldDB" id="A0A9D1IDB0"/>
<dbReference type="Proteomes" id="UP000824072">
    <property type="component" value="Unassembled WGS sequence"/>
</dbReference>